<dbReference type="Proteomes" id="UP000799539">
    <property type="component" value="Unassembled WGS sequence"/>
</dbReference>
<protein>
    <submittedName>
        <fullName evidence="1">Uncharacterized protein</fullName>
    </submittedName>
</protein>
<evidence type="ECO:0000313" key="1">
    <source>
        <dbReference type="EMBL" id="KAF2210053.1"/>
    </source>
</evidence>
<dbReference type="EMBL" id="ML992683">
    <property type="protein sequence ID" value="KAF2210053.1"/>
    <property type="molecule type" value="Genomic_DNA"/>
</dbReference>
<reference evidence="1" key="1">
    <citation type="journal article" date="2020" name="Stud. Mycol.">
        <title>101 Dothideomycetes genomes: a test case for predicting lifestyles and emergence of pathogens.</title>
        <authorList>
            <person name="Haridas S."/>
            <person name="Albert R."/>
            <person name="Binder M."/>
            <person name="Bloem J."/>
            <person name="Labutti K."/>
            <person name="Salamov A."/>
            <person name="Andreopoulos B."/>
            <person name="Baker S."/>
            <person name="Barry K."/>
            <person name="Bills G."/>
            <person name="Bluhm B."/>
            <person name="Cannon C."/>
            <person name="Castanera R."/>
            <person name="Culley D."/>
            <person name="Daum C."/>
            <person name="Ezra D."/>
            <person name="Gonzalez J."/>
            <person name="Henrissat B."/>
            <person name="Kuo A."/>
            <person name="Liang C."/>
            <person name="Lipzen A."/>
            <person name="Lutzoni F."/>
            <person name="Magnuson J."/>
            <person name="Mondo S."/>
            <person name="Nolan M."/>
            <person name="Ohm R."/>
            <person name="Pangilinan J."/>
            <person name="Park H.-J."/>
            <person name="Ramirez L."/>
            <person name="Alfaro M."/>
            <person name="Sun H."/>
            <person name="Tritt A."/>
            <person name="Yoshinaga Y."/>
            <person name="Zwiers L.-H."/>
            <person name="Turgeon B."/>
            <person name="Goodwin S."/>
            <person name="Spatafora J."/>
            <person name="Crous P."/>
            <person name="Grigoriev I."/>
        </authorList>
    </citation>
    <scope>NUCLEOTIDE SEQUENCE</scope>
    <source>
        <strain evidence="1">SCOH1-5</strain>
    </source>
</reference>
<name>A0A6A6F9H7_9PEZI</name>
<accession>A0A6A6F9H7</accession>
<proteinExistence type="predicted"/>
<gene>
    <name evidence="1" type="ORF">CERZMDRAFT_99755</name>
</gene>
<sequence length="89" mass="9808">MAAILDRNDPASPSAYDASQTALLLLDFQPFIIDQVVERGSLAREATVPKTDKGAFRLQQSVASLGHDQEYCKKCSRVAPKFNELDHTT</sequence>
<evidence type="ECO:0000313" key="2">
    <source>
        <dbReference type="Proteomes" id="UP000799539"/>
    </source>
</evidence>
<keyword evidence="2" id="KW-1185">Reference proteome</keyword>
<dbReference type="AlphaFoldDB" id="A0A6A6F9H7"/>
<organism evidence="1 2">
    <name type="scientific">Cercospora zeae-maydis SCOH1-5</name>
    <dbReference type="NCBI Taxonomy" id="717836"/>
    <lineage>
        <taxon>Eukaryota</taxon>
        <taxon>Fungi</taxon>
        <taxon>Dikarya</taxon>
        <taxon>Ascomycota</taxon>
        <taxon>Pezizomycotina</taxon>
        <taxon>Dothideomycetes</taxon>
        <taxon>Dothideomycetidae</taxon>
        <taxon>Mycosphaerellales</taxon>
        <taxon>Mycosphaerellaceae</taxon>
        <taxon>Cercospora</taxon>
    </lineage>
</organism>